<sequence>MEFEKLASGLYLEGLAIEDGTAWFSDVIAGGFWERAPDGSTRRFCPDRRWIGGLSIASDGSVISTGQGGILRSCPTTGKSDWLICETDGAALDGVNEIAPDGRGGFYFGTCDLSAIAEARRPGPVAIYHVCAQGNVRKVSADLGFTNGMALSPDGTRFYCNESFDGTYVHDVEADGRLSNRRVFLAKRDCDGMAIDREGNVWITGFASGHIERISPDGTRLSPFETPFEAITQCRFGGLGMNELYLVTVPLDAGPNLAAGKLASQSKSYLVRCRPGVTGYPMPRICVDNPRLKRAGGR</sequence>
<evidence type="ECO:0000313" key="4">
    <source>
        <dbReference type="Proteomes" id="UP000617634"/>
    </source>
</evidence>
<dbReference type="InterPro" id="IPR011042">
    <property type="entry name" value="6-blade_b-propeller_TolB-like"/>
</dbReference>
<gene>
    <name evidence="3" type="ORF">I5E68_19820</name>
</gene>
<name>A0A931HH37_9SPHN</name>
<dbReference type="EMBL" id="JADZGI010000012">
    <property type="protein sequence ID" value="MBH0115191.1"/>
    <property type="molecule type" value="Genomic_DNA"/>
</dbReference>
<dbReference type="Pfam" id="PF08450">
    <property type="entry name" value="SGL"/>
    <property type="match status" value="1"/>
</dbReference>
<keyword evidence="4" id="KW-1185">Reference proteome</keyword>
<dbReference type="Proteomes" id="UP000617634">
    <property type="component" value="Unassembled WGS sequence"/>
</dbReference>
<dbReference type="GO" id="GO:0016787">
    <property type="term" value="F:hydrolase activity"/>
    <property type="evidence" value="ECO:0007669"/>
    <property type="project" value="UniProtKB-KW"/>
</dbReference>
<evidence type="ECO:0000256" key="1">
    <source>
        <dbReference type="ARBA" id="ARBA00022801"/>
    </source>
</evidence>
<dbReference type="RefSeq" id="WP_197167431.1">
    <property type="nucleotide sequence ID" value="NZ_JADZGI010000012.1"/>
</dbReference>
<dbReference type="Gene3D" id="2.120.10.30">
    <property type="entry name" value="TolB, C-terminal domain"/>
    <property type="match status" value="1"/>
</dbReference>
<dbReference type="InterPro" id="IPR013658">
    <property type="entry name" value="SGL"/>
</dbReference>
<keyword evidence="1" id="KW-0378">Hydrolase</keyword>
<dbReference type="PANTHER" id="PTHR47572">
    <property type="entry name" value="LIPOPROTEIN-RELATED"/>
    <property type="match status" value="1"/>
</dbReference>
<organism evidence="3 4">
    <name type="scientific">Novosphingobium aureum</name>
    <dbReference type="NCBI Taxonomy" id="2792964"/>
    <lineage>
        <taxon>Bacteria</taxon>
        <taxon>Pseudomonadati</taxon>
        <taxon>Pseudomonadota</taxon>
        <taxon>Alphaproteobacteria</taxon>
        <taxon>Sphingomonadales</taxon>
        <taxon>Sphingomonadaceae</taxon>
        <taxon>Novosphingobium</taxon>
    </lineage>
</organism>
<dbReference type="SUPFAM" id="SSF63829">
    <property type="entry name" value="Calcium-dependent phosphotriesterase"/>
    <property type="match status" value="1"/>
</dbReference>
<feature type="domain" description="SMP-30/Gluconolactonase/LRE-like region" evidence="2">
    <location>
        <begin position="18"/>
        <end position="248"/>
    </location>
</feature>
<protein>
    <submittedName>
        <fullName evidence="3">SMP-30/gluconolactonase/LRE family protein</fullName>
    </submittedName>
</protein>
<evidence type="ECO:0000313" key="3">
    <source>
        <dbReference type="EMBL" id="MBH0115191.1"/>
    </source>
</evidence>
<evidence type="ECO:0000259" key="2">
    <source>
        <dbReference type="Pfam" id="PF08450"/>
    </source>
</evidence>
<dbReference type="PANTHER" id="PTHR47572:SF4">
    <property type="entry name" value="LACTONASE DRP35"/>
    <property type="match status" value="1"/>
</dbReference>
<dbReference type="InterPro" id="IPR051262">
    <property type="entry name" value="SMP-30/CGR1_Lactonase"/>
</dbReference>
<proteinExistence type="predicted"/>
<dbReference type="AlphaFoldDB" id="A0A931HH37"/>
<reference evidence="3" key="1">
    <citation type="submission" date="2020-11" db="EMBL/GenBank/DDBJ databases">
        <title>Novosphingobium aureum sp. nov., a marine bacterium isolated from sediment of a salt flat.</title>
        <authorList>
            <person name="Yoo Y."/>
            <person name="Kim J.-J."/>
        </authorList>
    </citation>
    <scope>NUCLEOTIDE SEQUENCE</scope>
    <source>
        <strain evidence="3">YJ-S2-02</strain>
    </source>
</reference>
<comment type="caution">
    <text evidence="3">The sequence shown here is derived from an EMBL/GenBank/DDBJ whole genome shotgun (WGS) entry which is preliminary data.</text>
</comment>
<accession>A0A931HH37</accession>